<dbReference type="AlphaFoldDB" id="A0A2I0V7X1"/>
<sequence>MSAGTENLWRCLEYWSQKIKKVVPHVEHWYLFSKAGVKVENGGISPGAQKESFSRSHW</sequence>
<keyword evidence="2" id="KW-1185">Reference proteome</keyword>
<protein>
    <submittedName>
        <fullName evidence="1">Uncharacterized protein</fullName>
    </submittedName>
</protein>
<dbReference type="EMBL" id="KZ504110">
    <property type="protein sequence ID" value="PKU59501.1"/>
    <property type="molecule type" value="Genomic_DNA"/>
</dbReference>
<gene>
    <name evidence="1" type="ORF">MA16_Dca026825</name>
</gene>
<proteinExistence type="predicted"/>
<reference evidence="1 2" key="2">
    <citation type="journal article" date="2017" name="Nature">
        <title>The Apostasia genome and the evolution of orchids.</title>
        <authorList>
            <person name="Zhang G.Q."/>
            <person name="Liu K.W."/>
            <person name="Li Z."/>
            <person name="Lohaus R."/>
            <person name="Hsiao Y.Y."/>
            <person name="Niu S.C."/>
            <person name="Wang J.Y."/>
            <person name="Lin Y.C."/>
            <person name="Xu Q."/>
            <person name="Chen L.J."/>
            <person name="Yoshida K."/>
            <person name="Fujiwara S."/>
            <person name="Wang Z.W."/>
            <person name="Zhang Y.Q."/>
            <person name="Mitsuda N."/>
            <person name="Wang M."/>
            <person name="Liu G.H."/>
            <person name="Pecoraro L."/>
            <person name="Huang H.X."/>
            <person name="Xiao X.J."/>
            <person name="Lin M."/>
            <person name="Wu X.Y."/>
            <person name="Wu W.L."/>
            <person name="Chen Y.Y."/>
            <person name="Chang S.B."/>
            <person name="Sakamoto S."/>
            <person name="Ohme-Takagi M."/>
            <person name="Yagi M."/>
            <person name="Zeng S.J."/>
            <person name="Shen C.Y."/>
            <person name="Yeh C.M."/>
            <person name="Luo Y.B."/>
            <person name="Tsai W.C."/>
            <person name="Van de Peer Y."/>
            <person name="Liu Z.J."/>
        </authorList>
    </citation>
    <scope>NUCLEOTIDE SEQUENCE [LARGE SCALE GENOMIC DNA]</scope>
    <source>
        <tissue evidence="1">The whole plant</tissue>
    </source>
</reference>
<dbReference type="Proteomes" id="UP000233837">
    <property type="component" value="Unassembled WGS sequence"/>
</dbReference>
<name>A0A2I0V7X1_9ASPA</name>
<evidence type="ECO:0000313" key="1">
    <source>
        <dbReference type="EMBL" id="PKU59501.1"/>
    </source>
</evidence>
<organism evidence="1 2">
    <name type="scientific">Dendrobium catenatum</name>
    <dbReference type="NCBI Taxonomy" id="906689"/>
    <lineage>
        <taxon>Eukaryota</taxon>
        <taxon>Viridiplantae</taxon>
        <taxon>Streptophyta</taxon>
        <taxon>Embryophyta</taxon>
        <taxon>Tracheophyta</taxon>
        <taxon>Spermatophyta</taxon>
        <taxon>Magnoliopsida</taxon>
        <taxon>Liliopsida</taxon>
        <taxon>Asparagales</taxon>
        <taxon>Orchidaceae</taxon>
        <taxon>Epidendroideae</taxon>
        <taxon>Malaxideae</taxon>
        <taxon>Dendrobiinae</taxon>
        <taxon>Dendrobium</taxon>
    </lineage>
</organism>
<accession>A0A2I0V7X1</accession>
<reference evidence="1 2" key="1">
    <citation type="journal article" date="2016" name="Sci. Rep.">
        <title>The Dendrobium catenatum Lindl. genome sequence provides insights into polysaccharide synthase, floral development and adaptive evolution.</title>
        <authorList>
            <person name="Zhang G.Q."/>
            <person name="Xu Q."/>
            <person name="Bian C."/>
            <person name="Tsai W.C."/>
            <person name="Yeh C.M."/>
            <person name="Liu K.W."/>
            <person name="Yoshida K."/>
            <person name="Zhang L.S."/>
            <person name="Chang S.B."/>
            <person name="Chen F."/>
            <person name="Shi Y."/>
            <person name="Su Y.Y."/>
            <person name="Zhang Y.Q."/>
            <person name="Chen L.J."/>
            <person name="Yin Y."/>
            <person name="Lin M."/>
            <person name="Huang H."/>
            <person name="Deng H."/>
            <person name="Wang Z.W."/>
            <person name="Zhu S.L."/>
            <person name="Zhao X."/>
            <person name="Deng C."/>
            <person name="Niu S.C."/>
            <person name="Huang J."/>
            <person name="Wang M."/>
            <person name="Liu G.H."/>
            <person name="Yang H.J."/>
            <person name="Xiao X.J."/>
            <person name="Hsiao Y.Y."/>
            <person name="Wu W.L."/>
            <person name="Chen Y.Y."/>
            <person name="Mitsuda N."/>
            <person name="Ohme-Takagi M."/>
            <person name="Luo Y.B."/>
            <person name="Van de Peer Y."/>
            <person name="Liu Z.J."/>
        </authorList>
    </citation>
    <scope>NUCLEOTIDE SEQUENCE [LARGE SCALE GENOMIC DNA]</scope>
    <source>
        <tissue evidence="1">The whole plant</tissue>
    </source>
</reference>
<evidence type="ECO:0000313" key="2">
    <source>
        <dbReference type="Proteomes" id="UP000233837"/>
    </source>
</evidence>